<dbReference type="EMBL" id="JAAATY010000009">
    <property type="protein sequence ID" value="NRN66259.1"/>
    <property type="molecule type" value="Genomic_DNA"/>
</dbReference>
<name>A0ABX2F4J3_9PSEU</name>
<reference evidence="1 2" key="1">
    <citation type="submission" date="2020-01" db="EMBL/GenBank/DDBJ databases">
        <title>Kibdelosporangium persica a novel Actinomycetes from a hot desert in Iran.</title>
        <authorList>
            <person name="Safaei N."/>
            <person name="Zaburannyi N."/>
            <person name="Mueller R."/>
            <person name="Wink J."/>
        </authorList>
    </citation>
    <scope>NUCLEOTIDE SEQUENCE [LARGE SCALE GENOMIC DNA]</scope>
    <source>
        <strain evidence="1 2">4NS15</strain>
    </source>
</reference>
<accession>A0ABX2F4J3</accession>
<evidence type="ECO:0000313" key="1">
    <source>
        <dbReference type="EMBL" id="NRN66259.1"/>
    </source>
</evidence>
<gene>
    <name evidence="1" type="ORF">GC106_34790</name>
</gene>
<sequence length="94" mass="10256">MTQTNNPRHLEAPMFSSPAISTWITVGNGCPIRYQINGSDEMEFACGSGSTQSFGLTMHSEALRQFLIVGTEALRKMDALHAEQLTPQSQGVRA</sequence>
<keyword evidence="2" id="KW-1185">Reference proteome</keyword>
<comment type="caution">
    <text evidence="1">The sequence shown here is derived from an EMBL/GenBank/DDBJ whole genome shotgun (WGS) entry which is preliminary data.</text>
</comment>
<evidence type="ECO:0008006" key="3">
    <source>
        <dbReference type="Google" id="ProtNLM"/>
    </source>
</evidence>
<proteinExistence type="predicted"/>
<evidence type="ECO:0000313" key="2">
    <source>
        <dbReference type="Proteomes" id="UP000763557"/>
    </source>
</evidence>
<organism evidence="1 2">
    <name type="scientific">Kibdelosporangium persicum</name>
    <dbReference type="NCBI Taxonomy" id="2698649"/>
    <lineage>
        <taxon>Bacteria</taxon>
        <taxon>Bacillati</taxon>
        <taxon>Actinomycetota</taxon>
        <taxon>Actinomycetes</taxon>
        <taxon>Pseudonocardiales</taxon>
        <taxon>Pseudonocardiaceae</taxon>
        <taxon>Kibdelosporangium</taxon>
    </lineage>
</organism>
<dbReference type="Proteomes" id="UP000763557">
    <property type="component" value="Unassembled WGS sequence"/>
</dbReference>
<protein>
    <recommendedName>
        <fullName evidence="3">DUF397 domain-containing protein</fullName>
    </recommendedName>
</protein>